<evidence type="ECO:0000313" key="9">
    <source>
        <dbReference type="EMBL" id="WZW58823.1"/>
    </source>
</evidence>
<evidence type="ECO:0000256" key="7">
    <source>
        <dbReference type="SAM" id="MobiDB-lite"/>
    </source>
</evidence>
<evidence type="ECO:0000256" key="3">
    <source>
        <dbReference type="ARBA" id="ARBA00022723"/>
    </source>
</evidence>
<dbReference type="PROSITE" id="PS51462">
    <property type="entry name" value="NUDIX"/>
    <property type="match status" value="1"/>
</dbReference>
<evidence type="ECO:0000256" key="6">
    <source>
        <dbReference type="ARBA" id="ARBA00023211"/>
    </source>
</evidence>
<keyword evidence="3" id="KW-0479">Metal-binding</keyword>
<dbReference type="Pfam" id="PF00293">
    <property type="entry name" value="NUDIX"/>
    <property type="match status" value="1"/>
</dbReference>
<dbReference type="EMBL" id="CP150851">
    <property type="protein sequence ID" value="WZW58823.1"/>
    <property type="molecule type" value="Genomic_DNA"/>
</dbReference>
<comment type="cofactor">
    <cofactor evidence="2">
        <name>Mg(2+)</name>
        <dbReference type="ChEBI" id="CHEBI:18420"/>
    </cofactor>
</comment>
<keyword evidence="10" id="KW-1185">Reference proteome</keyword>
<geneLocation type="plasmid" evidence="9 10">
    <name>unnamed</name>
</geneLocation>
<dbReference type="InterPro" id="IPR045121">
    <property type="entry name" value="CoAse"/>
</dbReference>
<evidence type="ECO:0000256" key="5">
    <source>
        <dbReference type="ARBA" id="ARBA00022842"/>
    </source>
</evidence>
<proteinExistence type="predicted"/>
<feature type="compositionally biased region" description="Low complexity" evidence="7">
    <location>
        <begin position="88"/>
        <end position="99"/>
    </location>
</feature>
<accession>A0ABZ3BV74</accession>
<keyword evidence="9" id="KW-0614">Plasmid</keyword>
<feature type="domain" description="Nudix hydrolase" evidence="8">
    <location>
        <begin position="138"/>
        <end position="275"/>
    </location>
</feature>
<dbReference type="SUPFAM" id="SSF55811">
    <property type="entry name" value="Nudix"/>
    <property type="match status" value="1"/>
</dbReference>
<feature type="region of interest" description="Disordered" evidence="7">
    <location>
        <begin position="77"/>
        <end position="99"/>
    </location>
</feature>
<protein>
    <submittedName>
        <fullName evidence="9">CoA pyrophosphatase</fullName>
        <ecNumber evidence="9">3.6.1.55</ecNumber>
    </submittedName>
</protein>
<dbReference type="Proteomes" id="UP001484179">
    <property type="component" value="Plasmid unnamed"/>
</dbReference>
<evidence type="ECO:0000256" key="2">
    <source>
        <dbReference type="ARBA" id="ARBA00001946"/>
    </source>
</evidence>
<evidence type="ECO:0000256" key="4">
    <source>
        <dbReference type="ARBA" id="ARBA00022801"/>
    </source>
</evidence>
<dbReference type="Gene3D" id="3.90.79.10">
    <property type="entry name" value="Nucleoside Triphosphate Pyrophosphohydrolase"/>
    <property type="match status" value="1"/>
</dbReference>
<dbReference type="RefSeq" id="WP_342312109.1">
    <property type="nucleotide sequence ID" value="NZ_CP150851.1"/>
</dbReference>
<evidence type="ECO:0000313" key="10">
    <source>
        <dbReference type="Proteomes" id="UP001484179"/>
    </source>
</evidence>
<keyword evidence="6" id="KW-0464">Manganese</keyword>
<evidence type="ECO:0000256" key="1">
    <source>
        <dbReference type="ARBA" id="ARBA00001936"/>
    </source>
</evidence>
<evidence type="ECO:0000259" key="8">
    <source>
        <dbReference type="PROSITE" id="PS51462"/>
    </source>
</evidence>
<dbReference type="CDD" id="cd03426">
    <property type="entry name" value="NUDIX_CoAse_Nudt7"/>
    <property type="match status" value="1"/>
</dbReference>
<dbReference type="PANTHER" id="PTHR12992">
    <property type="entry name" value="NUDIX HYDROLASE"/>
    <property type="match status" value="1"/>
</dbReference>
<sequence length="299" mass="33064">MIGVPRWGDCDPLRALKFPQHWRIFLRLSRQSCLSARHLRSQANTDSPGFTTTTPRPCNTCRVQCRSARADRCMQEERMESDRSALNTDGGLAGTSATTGSPQAVLKTIVRGVEGFRIPAETDWSTAKQYLADNDGQWKFSAVLVAIVARREPTVLLTKRSSGLSEYSSHVSFPGGRPAESDSNIGATALREAFEEIRLQPGAVRVVGCLPIHKTRKRHHAIFPVIGIVPETAEWEAAPAEVEEIFEFPFSALLNPDLPRQYSEGERAGAWYWADQTQDIWGVTAFILKSLAGLVRDAA</sequence>
<dbReference type="GO" id="GO:0035539">
    <property type="term" value="F:8-oxo-7,8-dihydrodeoxyguanosine triphosphate pyrophosphatase activity"/>
    <property type="evidence" value="ECO:0007669"/>
    <property type="project" value="UniProtKB-EC"/>
</dbReference>
<keyword evidence="4 9" id="KW-0378">Hydrolase</keyword>
<name>A0ABZ3BV74_BURPY</name>
<dbReference type="InterPro" id="IPR015797">
    <property type="entry name" value="NUDIX_hydrolase-like_dom_sf"/>
</dbReference>
<gene>
    <name evidence="9" type="ORF">WN985_34740</name>
</gene>
<dbReference type="InterPro" id="IPR000086">
    <property type="entry name" value="NUDIX_hydrolase_dom"/>
</dbReference>
<comment type="cofactor">
    <cofactor evidence="1">
        <name>Mn(2+)</name>
        <dbReference type="ChEBI" id="CHEBI:29035"/>
    </cofactor>
</comment>
<dbReference type="EC" id="3.6.1.55" evidence="9"/>
<keyword evidence="5" id="KW-0460">Magnesium</keyword>
<organism evidence="9 10">
    <name type="scientific">Burkholderia pyrrocinia</name>
    <name type="common">Pseudomonas pyrrocinia</name>
    <dbReference type="NCBI Taxonomy" id="60550"/>
    <lineage>
        <taxon>Bacteria</taxon>
        <taxon>Pseudomonadati</taxon>
        <taxon>Pseudomonadota</taxon>
        <taxon>Betaproteobacteria</taxon>
        <taxon>Burkholderiales</taxon>
        <taxon>Burkholderiaceae</taxon>
        <taxon>Burkholderia</taxon>
        <taxon>Burkholderia cepacia complex</taxon>
    </lineage>
</organism>
<reference evidence="9 10" key="1">
    <citation type="submission" date="2024-04" db="EMBL/GenBank/DDBJ databases">
        <title>Biological Control Activity of Plant Growth Promoting Rhizobacteria Burkholderia pyrrocinia BX1 against Tobacco black shank Introduction Tobacco black shank (TBS) caused by the oomycete Phytophthora. nicotianae (P. nicotianae) has become a destructive soil.</title>
        <authorList>
            <person name="Liu X."/>
            <person name="Shu C."/>
        </authorList>
    </citation>
    <scope>NUCLEOTIDE SEQUENCE [LARGE SCALE GENOMIC DNA]</scope>
    <source>
        <strain evidence="9 10">BX1</strain>
        <plasmid evidence="9 10">unnamed</plasmid>
    </source>
</reference>
<dbReference type="PANTHER" id="PTHR12992:SF11">
    <property type="entry name" value="MITOCHONDRIAL COENZYME A DIPHOSPHATASE NUDT8"/>
    <property type="match status" value="1"/>
</dbReference>